<protein>
    <recommendedName>
        <fullName evidence="1">CHAT domain-containing protein</fullName>
    </recommendedName>
</protein>
<dbReference type="EMBL" id="JAGMUV010000017">
    <property type="protein sequence ID" value="KAH7131135.1"/>
    <property type="molecule type" value="Genomic_DNA"/>
</dbReference>
<reference evidence="2" key="1">
    <citation type="journal article" date="2021" name="Nat. Commun.">
        <title>Genetic determinants of endophytism in the Arabidopsis root mycobiome.</title>
        <authorList>
            <person name="Mesny F."/>
            <person name="Miyauchi S."/>
            <person name="Thiergart T."/>
            <person name="Pickel B."/>
            <person name="Atanasova L."/>
            <person name="Karlsson M."/>
            <person name="Huettel B."/>
            <person name="Barry K.W."/>
            <person name="Haridas S."/>
            <person name="Chen C."/>
            <person name="Bauer D."/>
            <person name="Andreopoulos W."/>
            <person name="Pangilinan J."/>
            <person name="LaButti K."/>
            <person name="Riley R."/>
            <person name="Lipzen A."/>
            <person name="Clum A."/>
            <person name="Drula E."/>
            <person name="Henrissat B."/>
            <person name="Kohler A."/>
            <person name="Grigoriev I.V."/>
            <person name="Martin F.M."/>
            <person name="Hacquard S."/>
        </authorList>
    </citation>
    <scope>NUCLEOTIDE SEQUENCE</scope>
    <source>
        <strain evidence="2">MPI-CAGE-AT-0147</strain>
    </source>
</reference>
<proteinExistence type="predicted"/>
<dbReference type="OrthoDB" id="9991317at2759"/>
<dbReference type="InterPro" id="IPR024983">
    <property type="entry name" value="CHAT_dom"/>
</dbReference>
<keyword evidence="3" id="KW-1185">Reference proteome</keyword>
<dbReference type="Pfam" id="PF12770">
    <property type="entry name" value="CHAT"/>
    <property type="match status" value="1"/>
</dbReference>
<comment type="caution">
    <text evidence="2">The sequence shown here is derived from an EMBL/GenBank/DDBJ whole genome shotgun (WGS) entry which is preliminary data.</text>
</comment>
<dbReference type="AlphaFoldDB" id="A0A9P9IU33"/>
<name>A0A9P9IU33_9HYPO</name>
<dbReference type="Proteomes" id="UP000738349">
    <property type="component" value="Unassembled WGS sequence"/>
</dbReference>
<evidence type="ECO:0000313" key="2">
    <source>
        <dbReference type="EMBL" id="KAH7131135.1"/>
    </source>
</evidence>
<evidence type="ECO:0000313" key="3">
    <source>
        <dbReference type="Proteomes" id="UP000738349"/>
    </source>
</evidence>
<feature type="domain" description="CHAT" evidence="1">
    <location>
        <begin position="229"/>
        <end position="397"/>
    </location>
</feature>
<organism evidence="2 3">
    <name type="scientific">Dactylonectria macrodidyma</name>
    <dbReference type="NCBI Taxonomy" id="307937"/>
    <lineage>
        <taxon>Eukaryota</taxon>
        <taxon>Fungi</taxon>
        <taxon>Dikarya</taxon>
        <taxon>Ascomycota</taxon>
        <taxon>Pezizomycotina</taxon>
        <taxon>Sordariomycetes</taxon>
        <taxon>Hypocreomycetidae</taxon>
        <taxon>Hypocreales</taxon>
        <taxon>Nectriaceae</taxon>
        <taxon>Dactylonectria</taxon>
    </lineage>
</organism>
<accession>A0A9P9IU33</accession>
<sequence>MTDLSAAIELYQEALERTSSDQPTRVIRLRTYGAALYSRYLMTGKADDMQMAIESFRTGLNQSSAPIQDRLSAGRFLLGILAETHDWERGYEATTTSLENSDKQHWLSGIAGLASDAAAVALNAHKDPFDAVQLLELGRGIISGSLNDIRADVEELVSSHPNLRERYLALRQQLDTPTQLNPIQQEPARQDPSQGIVSSMNEHMSIRGRIHSCPGFEDFLLAPSEPSMLKWLWSSLASPVLDTLGFTQSPTNDDRTRTWPHIWWIPTGALTKFPLHAAGLYRKGGHDTVVDRAMSSYSASVKAIIHGRRQRIASSTPAQALLVALKDTPGASTPLPFAVKEIKELRQLCESMRIQPIEPGRRKQDIVQHLPNCKIFHFAGHGHTNQTDPSRSYMHLISACQLAEFRHLIGTLWEVNDETCVDMAKFTYRGMKDDGGVTDDSVFRGLHQAALRLRDRWLETMDEIDSQRDGRAPRDIILDEGDDEEGGSMYWVPYVHFGV</sequence>
<gene>
    <name evidence="2" type="ORF">EDB81DRAFT_906012</name>
</gene>
<evidence type="ECO:0000259" key="1">
    <source>
        <dbReference type="Pfam" id="PF12770"/>
    </source>
</evidence>